<organism evidence="5 6">
    <name type="scientific">Streptantibioticus parmotrematis</name>
    <dbReference type="NCBI Taxonomy" id="2873249"/>
    <lineage>
        <taxon>Bacteria</taxon>
        <taxon>Bacillati</taxon>
        <taxon>Actinomycetota</taxon>
        <taxon>Actinomycetes</taxon>
        <taxon>Kitasatosporales</taxon>
        <taxon>Streptomycetaceae</taxon>
        <taxon>Streptantibioticus</taxon>
    </lineage>
</organism>
<dbReference type="InterPro" id="IPR002698">
    <property type="entry name" value="FTHF_cligase"/>
</dbReference>
<keyword evidence="2 4" id="KW-0547">Nucleotide-binding</keyword>
<accession>A0ABS7QP34</accession>
<dbReference type="NCBIfam" id="TIGR02727">
    <property type="entry name" value="MTHFS_bact"/>
    <property type="match status" value="1"/>
</dbReference>
<evidence type="ECO:0000313" key="6">
    <source>
        <dbReference type="Proteomes" id="UP001198565"/>
    </source>
</evidence>
<evidence type="ECO:0000256" key="2">
    <source>
        <dbReference type="ARBA" id="ARBA00022741"/>
    </source>
</evidence>
<comment type="catalytic activity">
    <reaction evidence="4">
        <text>(6S)-5-formyl-5,6,7,8-tetrahydrofolate + ATP = (6R)-5,10-methenyltetrahydrofolate + ADP + phosphate</text>
        <dbReference type="Rhea" id="RHEA:10488"/>
        <dbReference type="ChEBI" id="CHEBI:30616"/>
        <dbReference type="ChEBI" id="CHEBI:43474"/>
        <dbReference type="ChEBI" id="CHEBI:57455"/>
        <dbReference type="ChEBI" id="CHEBI:57457"/>
        <dbReference type="ChEBI" id="CHEBI:456216"/>
        <dbReference type="EC" id="6.3.3.2"/>
    </reaction>
</comment>
<comment type="similarity">
    <text evidence="1 4">Belongs to the 5-formyltetrahydrofolate cyclo-ligase family.</text>
</comment>
<dbReference type="Gene3D" id="3.40.50.10420">
    <property type="entry name" value="NagB/RpiA/CoA transferase-like"/>
    <property type="match status" value="1"/>
</dbReference>
<dbReference type="GO" id="GO:0030272">
    <property type="term" value="F:5-formyltetrahydrofolate cyclo-ligase activity"/>
    <property type="evidence" value="ECO:0007669"/>
    <property type="project" value="UniProtKB-EC"/>
</dbReference>
<proteinExistence type="inferred from homology"/>
<dbReference type="EMBL" id="JAINVZ010000004">
    <property type="protein sequence ID" value="MBY8884688.1"/>
    <property type="molecule type" value="Genomic_DNA"/>
</dbReference>
<dbReference type="Proteomes" id="UP001198565">
    <property type="component" value="Unassembled WGS sequence"/>
</dbReference>
<evidence type="ECO:0000256" key="1">
    <source>
        <dbReference type="ARBA" id="ARBA00010638"/>
    </source>
</evidence>
<dbReference type="InterPro" id="IPR037171">
    <property type="entry name" value="NagB/RpiA_transferase-like"/>
</dbReference>
<dbReference type="InterPro" id="IPR024185">
    <property type="entry name" value="FTHF_cligase-like_sf"/>
</dbReference>
<keyword evidence="3 4" id="KW-0067">ATP-binding</keyword>
<reference evidence="5 6" key="1">
    <citation type="submission" date="2021-08" db="EMBL/GenBank/DDBJ databases">
        <title>Streptomyces sp. PTM05 isolated from lichen.</title>
        <authorList>
            <person name="Somphong A."/>
            <person name="Phongsopitanun W."/>
            <person name="Tanasupawat S."/>
        </authorList>
    </citation>
    <scope>NUCLEOTIDE SEQUENCE [LARGE SCALE GENOMIC DNA]</scope>
    <source>
        <strain evidence="5 6">Ptm05</strain>
    </source>
</reference>
<comment type="cofactor">
    <cofactor evidence="4">
        <name>Mg(2+)</name>
        <dbReference type="ChEBI" id="CHEBI:18420"/>
    </cofactor>
</comment>
<dbReference type="PIRSF" id="PIRSF006806">
    <property type="entry name" value="FTHF_cligase"/>
    <property type="match status" value="1"/>
</dbReference>
<keyword evidence="4" id="KW-0479">Metal-binding</keyword>
<evidence type="ECO:0000313" key="5">
    <source>
        <dbReference type="EMBL" id="MBY8884688.1"/>
    </source>
</evidence>
<dbReference type="PANTHER" id="PTHR23407">
    <property type="entry name" value="ATPASE INHIBITOR/5-FORMYLTETRAHYDROFOLATE CYCLO-LIGASE"/>
    <property type="match status" value="1"/>
</dbReference>
<dbReference type="SUPFAM" id="SSF100950">
    <property type="entry name" value="NagB/RpiA/CoA transferase-like"/>
    <property type="match status" value="1"/>
</dbReference>
<evidence type="ECO:0000256" key="3">
    <source>
        <dbReference type="ARBA" id="ARBA00022840"/>
    </source>
</evidence>
<keyword evidence="6" id="KW-1185">Reference proteome</keyword>
<dbReference type="RefSeq" id="WP_222976076.1">
    <property type="nucleotide sequence ID" value="NZ_JAINVZ010000004.1"/>
</dbReference>
<name>A0ABS7QP34_9ACTN</name>
<keyword evidence="4" id="KW-0460">Magnesium</keyword>
<dbReference type="PANTHER" id="PTHR23407:SF1">
    <property type="entry name" value="5-FORMYLTETRAHYDROFOLATE CYCLO-LIGASE"/>
    <property type="match status" value="1"/>
</dbReference>
<dbReference type="EC" id="6.3.3.2" evidence="4"/>
<sequence length="202" mass="21075">MGGFDDAGGKAPLRARLLAARRAMTAGERERAARALARHAGTLPELAGAATIAGYVSVGGEPGTRELLETLREHGVRVLLPVLCDDNDLDWARYEGPGSLVAGPRGLLEPSGPRLGRDAVLAAGTVLLPGLAVDASGTRLGRGGGSYDRVLERLTRAGARPVLMVLLYAHEVVAAVPREPHDHPVHAVLTPEGVRRFAAPTA</sequence>
<keyword evidence="5" id="KW-0436">Ligase</keyword>
<dbReference type="Pfam" id="PF01812">
    <property type="entry name" value="5-FTHF_cyc-lig"/>
    <property type="match status" value="1"/>
</dbReference>
<protein>
    <recommendedName>
        <fullName evidence="4">5-formyltetrahydrofolate cyclo-ligase</fullName>
        <ecNumber evidence="4">6.3.3.2</ecNumber>
    </recommendedName>
</protein>
<evidence type="ECO:0000256" key="4">
    <source>
        <dbReference type="RuleBase" id="RU361279"/>
    </source>
</evidence>
<comment type="caution">
    <text evidence="5">The sequence shown here is derived from an EMBL/GenBank/DDBJ whole genome shotgun (WGS) entry which is preliminary data.</text>
</comment>
<gene>
    <name evidence="5" type="ORF">K7472_07500</name>
</gene>